<dbReference type="GO" id="GO:0003677">
    <property type="term" value="F:DNA binding"/>
    <property type="evidence" value="ECO:0007669"/>
    <property type="project" value="UniProtKB-UniRule"/>
</dbReference>
<sequence>MSEHQHRAKPRKPSPARAAQEAKILAAAEEAFAHLGYNGVSLEAIAERAGLSKQNMLYYFPSKESLYHQVIRNILDLWIEKMALLEQEGDSPRDMLENYIRGKLEISRTRPNGSKVFANEIISGAPHLQEYMRNNLLPQLDSDIALVKSWIADGLMDPVDPEHLFFTIWASTQTYADFSTQIGMALGKETLDEGDFQRAGDFLVHVILKGTGLVEATP</sequence>
<proteinExistence type="predicted"/>
<protein>
    <submittedName>
        <fullName evidence="4">TetR family transcriptional regulator</fullName>
    </submittedName>
</protein>
<comment type="caution">
    <text evidence="4">The sequence shown here is derived from an EMBL/GenBank/DDBJ whole genome shotgun (WGS) entry which is preliminary data.</text>
</comment>
<dbReference type="InterPro" id="IPR009057">
    <property type="entry name" value="Homeodomain-like_sf"/>
</dbReference>
<keyword evidence="1 2" id="KW-0238">DNA-binding</keyword>
<dbReference type="Gene3D" id="1.10.357.10">
    <property type="entry name" value="Tetracycline Repressor, domain 2"/>
    <property type="match status" value="1"/>
</dbReference>
<accession>A0A3S0R0F4</accession>
<dbReference type="PANTHER" id="PTHR30328:SF54">
    <property type="entry name" value="HTH-TYPE TRANSCRIPTIONAL REPRESSOR SCO4008"/>
    <property type="match status" value="1"/>
</dbReference>
<dbReference type="SUPFAM" id="SSF48498">
    <property type="entry name" value="Tetracyclin repressor-like, C-terminal domain"/>
    <property type="match status" value="1"/>
</dbReference>
<dbReference type="InterPro" id="IPR036271">
    <property type="entry name" value="Tet_transcr_reg_TetR-rel_C_sf"/>
</dbReference>
<gene>
    <name evidence="4" type="ORF">EKG36_14025</name>
</gene>
<dbReference type="InterPro" id="IPR001647">
    <property type="entry name" value="HTH_TetR"/>
</dbReference>
<dbReference type="Pfam" id="PF08362">
    <property type="entry name" value="TetR_C_3"/>
    <property type="match status" value="1"/>
</dbReference>
<feature type="DNA-binding region" description="H-T-H motif" evidence="2">
    <location>
        <begin position="41"/>
        <end position="60"/>
    </location>
</feature>
<dbReference type="InterPro" id="IPR013573">
    <property type="entry name" value="Tscrpt_reg_YcdC_C"/>
</dbReference>
<feature type="domain" description="HTH tetR-type" evidence="3">
    <location>
        <begin position="18"/>
        <end position="78"/>
    </location>
</feature>
<dbReference type="OrthoDB" id="6860332at2"/>
<reference evidence="4 5" key="1">
    <citation type="submission" date="2018-12" db="EMBL/GenBank/DDBJ databases">
        <authorList>
            <person name="Yu L."/>
        </authorList>
    </citation>
    <scope>NUCLEOTIDE SEQUENCE [LARGE SCALE GENOMIC DNA]</scope>
    <source>
        <strain evidence="4 5">11S</strain>
    </source>
</reference>
<dbReference type="PRINTS" id="PR00455">
    <property type="entry name" value="HTHTETR"/>
</dbReference>
<dbReference type="SUPFAM" id="SSF46689">
    <property type="entry name" value="Homeodomain-like"/>
    <property type="match status" value="1"/>
</dbReference>
<evidence type="ECO:0000256" key="1">
    <source>
        <dbReference type="ARBA" id="ARBA00023125"/>
    </source>
</evidence>
<name>A0A3S0R0F4_9GAMM</name>
<dbReference type="PROSITE" id="PS50977">
    <property type="entry name" value="HTH_TETR_2"/>
    <property type="match status" value="1"/>
</dbReference>
<evidence type="ECO:0000256" key="2">
    <source>
        <dbReference type="PROSITE-ProRule" id="PRU00335"/>
    </source>
</evidence>
<evidence type="ECO:0000313" key="4">
    <source>
        <dbReference type="EMBL" id="RTR01503.1"/>
    </source>
</evidence>
<dbReference type="EMBL" id="RXNS01000013">
    <property type="protein sequence ID" value="RTR01503.1"/>
    <property type="molecule type" value="Genomic_DNA"/>
</dbReference>
<keyword evidence="5" id="KW-1185">Reference proteome</keyword>
<dbReference type="Proteomes" id="UP000267400">
    <property type="component" value="Unassembled WGS sequence"/>
</dbReference>
<dbReference type="Pfam" id="PF00440">
    <property type="entry name" value="TetR_N"/>
    <property type="match status" value="1"/>
</dbReference>
<dbReference type="AlphaFoldDB" id="A0A3S0R0F4"/>
<evidence type="ECO:0000313" key="5">
    <source>
        <dbReference type="Proteomes" id="UP000267400"/>
    </source>
</evidence>
<dbReference type="PANTHER" id="PTHR30328">
    <property type="entry name" value="TRANSCRIPTIONAL REPRESSOR"/>
    <property type="match status" value="1"/>
</dbReference>
<dbReference type="GO" id="GO:0045892">
    <property type="term" value="P:negative regulation of DNA-templated transcription"/>
    <property type="evidence" value="ECO:0007669"/>
    <property type="project" value="InterPro"/>
</dbReference>
<dbReference type="Gene3D" id="1.10.10.60">
    <property type="entry name" value="Homeodomain-like"/>
    <property type="match status" value="1"/>
</dbReference>
<evidence type="ECO:0000259" key="3">
    <source>
        <dbReference type="PROSITE" id="PS50977"/>
    </source>
</evidence>
<dbReference type="InterPro" id="IPR050109">
    <property type="entry name" value="HTH-type_TetR-like_transc_reg"/>
</dbReference>
<organism evidence="4 5">
    <name type="scientific">Halomonas nitroreducens</name>
    <dbReference type="NCBI Taxonomy" id="447425"/>
    <lineage>
        <taxon>Bacteria</taxon>
        <taxon>Pseudomonadati</taxon>
        <taxon>Pseudomonadota</taxon>
        <taxon>Gammaproteobacteria</taxon>
        <taxon>Oceanospirillales</taxon>
        <taxon>Halomonadaceae</taxon>
        <taxon>Halomonas</taxon>
    </lineage>
</organism>
<dbReference type="RefSeq" id="WP_126485156.1">
    <property type="nucleotide sequence ID" value="NZ_RXNS01000013.1"/>
</dbReference>